<dbReference type="AlphaFoldDB" id="A0A0K6IRU3"/>
<dbReference type="RefSeq" id="WP_055422877.1">
    <property type="nucleotide sequence ID" value="NZ_CYHH01000002.1"/>
</dbReference>
<evidence type="ECO:0000313" key="11">
    <source>
        <dbReference type="Proteomes" id="UP000182108"/>
    </source>
</evidence>
<evidence type="ECO:0000256" key="5">
    <source>
        <dbReference type="ARBA" id="ARBA00023210"/>
    </source>
</evidence>
<dbReference type="PANTHER" id="PTHR34981:SF1">
    <property type="entry name" value="CELL DIVISION PROTEIN ZAPA"/>
    <property type="match status" value="1"/>
</dbReference>
<dbReference type="InterPro" id="IPR007838">
    <property type="entry name" value="Cell_div_ZapA-like"/>
</dbReference>
<dbReference type="Gene3D" id="3.30.160.880">
    <property type="entry name" value="Cell division protein ZapA protomer, N-terminal domain"/>
    <property type="match status" value="1"/>
</dbReference>
<gene>
    <name evidence="10" type="ORF">Ga0061068_102159</name>
</gene>
<evidence type="ECO:0000256" key="8">
    <source>
        <dbReference type="ARBA" id="ARBA00026068"/>
    </source>
</evidence>
<organism evidence="10 11">
    <name type="scientific">Tepidiphilus thermophilus</name>
    <dbReference type="NCBI Taxonomy" id="876478"/>
    <lineage>
        <taxon>Bacteria</taxon>
        <taxon>Pseudomonadati</taxon>
        <taxon>Pseudomonadota</taxon>
        <taxon>Hydrogenophilia</taxon>
        <taxon>Hydrogenophilales</taxon>
        <taxon>Hydrogenophilaceae</taxon>
        <taxon>Tepidiphilus</taxon>
    </lineage>
</organism>
<evidence type="ECO:0000256" key="4">
    <source>
        <dbReference type="ARBA" id="ARBA00022618"/>
    </source>
</evidence>
<evidence type="ECO:0000313" key="10">
    <source>
        <dbReference type="EMBL" id="CUB05821.1"/>
    </source>
</evidence>
<evidence type="ECO:0000256" key="2">
    <source>
        <dbReference type="ARBA" id="ARBA00015195"/>
    </source>
</evidence>
<reference evidence="11" key="1">
    <citation type="submission" date="2015-08" db="EMBL/GenBank/DDBJ databases">
        <authorList>
            <person name="Babu N.S."/>
            <person name="Beckwith C.J."/>
            <person name="Beseler K.G."/>
            <person name="Brison A."/>
            <person name="Carone J.V."/>
            <person name="Caskin T.P."/>
            <person name="Diamond M."/>
            <person name="Durham M.E."/>
            <person name="Foxe J.M."/>
            <person name="Go M."/>
            <person name="Henderson B.A."/>
            <person name="Jones I.B."/>
            <person name="McGettigan J.A."/>
            <person name="Micheletti S.J."/>
            <person name="Nasrallah M.E."/>
            <person name="Ortiz D."/>
            <person name="Piller C.R."/>
            <person name="Privatt S.R."/>
            <person name="Schneider S.L."/>
            <person name="Sharp S."/>
            <person name="Smith T.C."/>
            <person name="Stanton J.D."/>
            <person name="Ullery H.E."/>
            <person name="Wilson R.J."/>
            <person name="Serrano M.G."/>
            <person name="Buck G."/>
            <person name="Lee V."/>
            <person name="Wang Y."/>
            <person name="Carvalho R."/>
            <person name="Voegtly L."/>
            <person name="Shi R."/>
            <person name="Duckworth R."/>
            <person name="Johnson A."/>
            <person name="Loviza R."/>
            <person name="Walstead R."/>
            <person name="Shah Z."/>
            <person name="Kiflezghi M."/>
            <person name="Wade K."/>
            <person name="Ball S.L."/>
            <person name="Bradley K.W."/>
            <person name="Asai D.J."/>
            <person name="Bowman C.A."/>
            <person name="Russell D.A."/>
            <person name="Pope W.H."/>
            <person name="Jacobs-Sera D."/>
            <person name="Hendrix R.W."/>
            <person name="Hatfull G.F."/>
        </authorList>
    </citation>
    <scope>NUCLEOTIDE SEQUENCE [LARGE SCALE GENOMIC DNA]</scope>
    <source>
        <strain evidence="11">JCM 19170</strain>
    </source>
</reference>
<comment type="subunit">
    <text evidence="8">Homodimer. Interacts with FtsZ.</text>
</comment>
<dbReference type="SUPFAM" id="SSF102829">
    <property type="entry name" value="Cell division protein ZapA-like"/>
    <property type="match status" value="1"/>
</dbReference>
<keyword evidence="6" id="KW-0131">Cell cycle</keyword>
<evidence type="ECO:0000256" key="9">
    <source>
        <dbReference type="ARBA" id="ARBA00033158"/>
    </source>
</evidence>
<dbReference type="EMBL" id="CYHH01000002">
    <property type="protein sequence ID" value="CUB05821.1"/>
    <property type="molecule type" value="Genomic_DNA"/>
</dbReference>
<accession>A0A0K6IRU3</accession>
<proteinExistence type="predicted"/>
<name>A0A0K6IRU3_9PROT</name>
<dbReference type="InterPro" id="IPR036192">
    <property type="entry name" value="Cell_div_ZapA-like_sf"/>
</dbReference>
<dbReference type="GO" id="GO:0000921">
    <property type="term" value="P:septin ring assembly"/>
    <property type="evidence" value="ECO:0007669"/>
    <property type="project" value="TreeGrafter"/>
</dbReference>
<keyword evidence="4 10" id="KW-0132">Cell division</keyword>
<protein>
    <recommendedName>
        <fullName evidence="2">Cell division protein ZapA</fullName>
    </recommendedName>
    <alternativeName>
        <fullName evidence="9">Z ring-associated protein ZapA</fullName>
    </alternativeName>
</protein>
<evidence type="ECO:0000256" key="7">
    <source>
        <dbReference type="ARBA" id="ARBA00024910"/>
    </source>
</evidence>
<evidence type="ECO:0000256" key="3">
    <source>
        <dbReference type="ARBA" id="ARBA00022490"/>
    </source>
</evidence>
<dbReference type="Pfam" id="PF05164">
    <property type="entry name" value="ZapA"/>
    <property type="match status" value="1"/>
</dbReference>
<dbReference type="GO" id="GO:0005829">
    <property type="term" value="C:cytosol"/>
    <property type="evidence" value="ECO:0007669"/>
    <property type="project" value="TreeGrafter"/>
</dbReference>
<comment type="subcellular location">
    <subcellularLocation>
        <location evidence="1">Cytoplasm</location>
    </subcellularLocation>
</comment>
<dbReference type="GO" id="GO:0030428">
    <property type="term" value="C:cell septum"/>
    <property type="evidence" value="ECO:0007669"/>
    <property type="project" value="TreeGrafter"/>
</dbReference>
<dbReference type="GO" id="GO:0000917">
    <property type="term" value="P:division septum assembly"/>
    <property type="evidence" value="ECO:0007669"/>
    <property type="project" value="UniProtKB-KW"/>
</dbReference>
<keyword evidence="5" id="KW-0717">Septation</keyword>
<dbReference type="GO" id="GO:0032153">
    <property type="term" value="C:cell division site"/>
    <property type="evidence" value="ECO:0007669"/>
    <property type="project" value="TreeGrafter"/>
</dbReference>
<evidence type="ECO:0000256" key="6">
    <source>
        <dbReference type="ARBA" id="ARBA00023306"/>
    </source>
</evidence>
<sequence>MSETHVDVTLMGRTYRLECEEGEAEPLAQAAKLLDERIAALAQRSGLSGEKLVLWTALEVALDLVKLQQQGGFDITRFKRRIELIGARLDGVLSQYDRPL</sequence>
<comment type="function">
    <text evidence="7">Activator of cell division through the inhibition of FtsZ GTPase activity, therefore promoting FtsZ assembly into bundles of protofilaments necessary for the formation of the division Z ring. It is recruited early at mid-cell but it is not essential for cell division.</text>
</comment>
<keyword evidence="3" id="KW-0963">Cytoplasm</keyword>
<dbReference type="Proteomes" id="UP000182108">
    <property type="component" value="Unassembled WGS sequence"/>
</dbReference>
<dbReference type="InterPro" id="IPR042233">
    <property type="entry name" value="Cell_div_ZapA_N"/>
</dbReference>
<keyword evidence="11" id="KW-1185">Reference proteome</keyword>
<dbReference type="GO" id="GO:0043093">
    <property type="term" value="P:FtsZ-dependent cytokinesis"/>
    <property type="evidence" value="ECO:0007669"/>
    <property type="project" value="TreeGrafter"/>
</dbReference>
<dbReference type="OrthoDB" id="5297208at2"/>
<evidence type="ECO:0000256" key="1">
    <source>
        <dbReference type="ARBA" id="ARBA00004496"/>
    </source>
</evidence>
<dbReference type="PANTHER" id="PTHR34981">
    <property type="entry name" value="CELL DIVISION PROTEIN ZAPA"/>
    <property type="match status" value="1"/>
</dbReference>